<sequence>MHSDWNVFLVITTVSIVTFLLRALPFLMKGALTSSEYITYIGSKMPLGVMCLLVVYTFLDIDVTTAPYGLPQIGAAMVVAVFYLCCKNILIAIVGGLMAHLIIVNYDFLISCL</sequence>
<name>U3AW13_9VIBR</name>
<comment type="caution">
    <text evidence="2">The sequence shown here is derived from an EMBL/GenBank/DDBJ whole genome shotgun (WGS) entry which is preliminary data.</text>
</comment>
<dbReference type="STRING" id="1219077.VAZ01S_075_00160"/>
<feature type="transmembrane region" description="Helical" evidence="1">
    <location>
        <begin position="6"/>
        <end position="25"/>
    </location>
</feature>
<gene>
    <name evidence="2" type="ORF">VAZ01S_075_00160</name>
</gene>
<dbReference type="AlphaFoldDB" id="U3AW13"/>
<keyword evidence="1" id="KW-0812">Transmembrane</keyword>
<keyword evidence="3" id="KW-1185">Reference proteome</keyword>
<dbReference type="OrthoDB" id="5324916at2"/>
<evidence type="ECO:0000256" key="1">
    <source>
        <dbReference type="SAM" id="Phobius"/>
    </source>
</evidence>
<reference evidence="2 3" key="1">
    <citation type="submission" date="2013-09" db="EMBL/GenBank/DDBJ databases">
        <title>Whole genome shotgun sequence of Vibrio azureus NBRC 104587.</title>
        <authorList>
            <person name="Isaki S."/>
            <person name="Hosoyama A."/>
            <person name="Numata M."/>
            <person name="Hashimoto M."/>
            <person name="Hosoyama Y."/>
            <person name="Tsuchikane K."/>
            <person name="Noguchi M."/>
            <person name="Hirakata S."/>
            <person name="Ichikawa N."/>
            <person name="Ohji S."/>
            <person name="Yamazoe A."/>
            <person name="Fujita N."/>
        </authorList>
    </citation>
    <scope>NUCLEOTIDE SEQUENCE [LARGE SCALE GENOMIC DNA]</scope>
    <source>
        <strain evidence="2 3">NBRC 104587</strain>
    </source>
</reference>
<dbReference type="EMBL" id="BATL01000075">
    <property type="protein sequence ID" value="GAD77422.1"/>
    <property type="molecule type" value="Genomic_DNA"/>
</dbReference>
<dbReference type="InterPro" id="IPR008407">
    <property type="entry name" value="Brnchd-chn_aa_trnsp_AzlD"/>
</dbReference>
<dbReference type="PIRSF" id="PIRSF003203">
    <property type="entry name" value="AzlD"/>
    <property type="match status" value="1"/>
</dbReference>
<feature type="transmembrane region" description="Helical" evidence="1">
    <location>
        <begin position="37"/>
        <end position="59"/>
    </location>
</feature>
<feature type="transmembrane region" description="Helical" evidence="1">
    <location>
        <begin position="89"/>
        <end position="110"/>
    </location>
</feature>
<dbReference type="Pfam" id="PF05437">
    <property type="entry name" value="AzlD"/>
    <property type="match status" value="1"/>
</dbReference>
<evidence type="ECO:0000313" key="2">
    <source>
        <dbReference type="EMBL" id="GAD77422.1"/>
    </source>
</evidence>
<proteinExistence type="predicted"/>
<dbReference type="eggNOG" id="COG1687">
    <property type="taxonomic scope" value="Bacteria"/>
</dbReference>
<keyword evidence="1" id="KW-0472">Membrane</keyword>
<keyword evidence="1" id="KW-1133">Transmembrane helix</keyword>
<dbReference type="RefSeq" id="WP_021711161.1">
    <property type="nucleotide sequence ID" value="NZ_BAOB01000371.1"/>
</dbReference>
<dbReference type="Proteomes" id="UP000016567">
    <property type="component" value="Unassembled WGS sequence"/>
</dbReference>
<accession>U3AW13</accession>
<protein>
    <submittedName>
        <fullName evidence="2">Putative branched-chain amino acid export protein small subunit</fullName>
    </submittedName>
</protein>
<organism evidence="2 3">
    <name type="scientific">Vibrio azureus NBRC 104587</name>
    <dbReference type="NCBI Taxonomy" id="1219077"/>
    <lineage>
        <taxon>Bacteria</taxon>
        <taxon>Pseudomonadati</taxon>
        <taxon>Pseudomonadota</taxon>
        <taxon>Gammaproteobacteria</taxon>
        <taxon>Vibrionales</taxon>
        <taxon>Vibrionaceae</taxon>
        <taxon>Vibrio</taxon>
    </lineage>
</organism>
<evidence type="ECO:0000313" key="3">
    <source>
        <dbReference type="Proteomes" id="UP000016567"/>
    </source>
</evidence>